<evidence type="ECO:0000313" key="8">
    <source>
        <dbReference type="Proteomes" id="UP000236910"/>
    </source>
</evidence>
<dbReference type="PANTHER" id="PTHR24029:SF0">
    <property type="entry name" value="UVRABC SYSTEM PROTEIN B"/>
    <property type="match status" value="1"/>
</dbReference>
<feature type="non-terminal residue" evidence="7">
    <location>
        <position position="1"/>
    </location>
</feature>
<dbReference type="GO" id="GO:0005524">
    <property type="term" value="F:ATP binding"/>
    <property type="evidence" value="ECO:0007669"/>
    <property type="project" value="InterPro"/>
</dbReference>
<dbReference type="InterPro" id="IPR027417">
    <property type="entry name" value="P-loop_NTPase"/>
</dbReference>
<reference evidence="7 8" key="1">
    <citation type="submission" date="2018-01" db="EMBL/GenBank/DDBJ databases">
        <title>Metagenomic assembled genomes from two thermal pools in the Uzon Caldera, Kamchatka, Russia.</title>
        <authorList>
            <person name="Wilkins L."/>
            <person name="Ettinger C."/>
        </authorList>
    </citation>
    <scope>NUCLEOTIDE SEQUENCE [LARGE SCALE GENOMIC DNA]</scope>
    <source>
        <strain evidence="7">ARK-10</strain>
    </source>
</reference>
<dbReference type="InterPro" id="IPR001650">
    <property type="entry name" value="Helicase_C-like"/>
</dbReference>
<dbReference type="Pfam" id="PF02151">
    <property type="entry name" value="UVR"/>
    <property type="match status" value="1"/>
</dbReference>
<dbReference type="PROSITE" id="PS50151">
    <property type="entry name" value="UVR"/>
    <property type="match status" value="1"/>
</dbReference>
<dbReference type="EMBL" id="PNIX01000329">
    <property type="protein sequence ID" value="PMP81301.1"/>
    <property type="molecule type" value="Genomic_DNA"/>
</dbReference>
<name>A0A2J6X4H4_9BACT</name>
<dbReference type="Gene3D" id="4.10.860.10">
    <property type="entry name" value="UVR domain"/>
    <property type="match status" value="1"/>
</dbReference>
<proteinExistence type="inferred from homology"/>
<evidence type="ECO:0000256" key="4">
    <source>
        <dbReference type="ARBA" id="ARBA00029504"/>
    </source>
</evidence>
<dbReference type="GO" id="GO:0016887">
    <property type="term" value="F:ATP hydrolysis activity"/>
    <property type="evidence" value="ECO:0007669"/>
    <property type="project" value="InterPro"/>
</dbReference>
<evidence type="ECO:0000256" key="3">
    <source>
        <dbReference type="ARBA" id="ARBA00026033"/>
    </source>
</evidence>
<evidence type="ECO:0000256" key="1">
    <source>
        <dbReference type="ARBA" id="ARBA00008533"/>
    </source>
</evidence>
<feature type="domain" description="UVR" evidence="5">
    <location>
        <begin position="113"/>
        <end position="148"/>
    </location>
</feature>
<dbReference type="Pfam" id="PF12344">
    <property type="entry name" value="UvrB"/>
    <property type="match status" value="1"/>
</dbReference>
<dbReference type="SUPFAM" id="SSF46600">
    <property type="entry name" value="C-terminal UvrC-binding domain of UvrB"/>
    <property type="match status" value="1"/>
</dbReference>
<keyword evidence="2" id="KW-0742">SOS response</keyword>
<accession>A0A2J6X4H4</accession>
<dbReference type="InterPro" id="IPR001943">
    <property type="entry name" value="UVR_dom"/>
</dbReference>
<dbReference type="SUPFAM" id="SSF52540">
    <property type="entry name" value="P-loop containing nucleoside triphosphate hydrolases"/>
    <property type="match status" value="1"/>
</dbReference>
<comment type="caution">
    <text evidence="7">The sequence shown here is derived from an EMBL/GenBank/DDBJ whole genome shotgun (WGS) entry which is preliminary data.</text>
</comment>
<dbReference type="InterPro" id="IPR036876">
    <property type="entry name" value="UVR_dom_sf"/>
</dbReference>
<comment type="subunit">
    <text evidence="3">Forms a heterotetramer with UvrA during the search for lesions. Interacts with UvrC in an incision complex.</text>
</comment>
<dbReference type="GO" id="GO:0003677">
    <property type="term" value="F:DNA binding"/>
    <property type="evidence" value="ECO:0007669"/>
    <property type="project" value="InterPro"/>
</dbReference>
<dbReference type="GO" id="GO:0009380">
    <property type="term" value="C:excinuclease repair complex"/>
    <property type="evidence" value="ECO:0007669"/>
    <property type="project" value="InterPro"/>
</dbReference>
<dbReference type="Gene3D" id="3.40.50.300">
    <property type="entry name" value="P-loop containing nucleotide triphosphate hydrolases"/>
    <property type="match status" value="1"/>
</dbReference>
<evidence type="ECO:0000259" key="6">
    <source>
        <dbReference type="PROSITE" id="PS51194"/>
    </source>
</evidence>
<evidence type="ECO:0000256" key="2">
    <source>
        <dbReference type="ARBA" id="ARBA00023236"/>
    </source>
</evidence>
<gene>
    <name evidence="7" type="ORF">C0175_05695</name>
</gene>
<sequence>LDLPEVSLVAILDADKEGFLRSETSLIQLMGRAARNVSGKVIMYADEVSDAMKKAIQETNRRREKQLKYNKEHGITPQTIRKAITDLIDLPWRKESELQEVIKVENLSYEEFMALITELEEEMHLKAEVLDFEEAIKIRDKINKLIEEYKKIYPNLRRKK</sequence>
<dbReference type="GO" id="GO:0006289">
    <property type="term" value="P:nucleotide-excision repair"/>
    <property type="evidence" value="ECO:0007669"/>
    <property type="project" value="InterPro"/>
</dbReference>
<keyword evidence="2" id="KW-0227">DNA damage</keyword>
<organism evidence="7 8">
    <name type="scientific">Caldisericum exile</name>
    <dbReference type="NCBI Taxonomy" id="693075"/>
    <lineage>
        <taxon>Bacteria</taxon>
        <taxon>Pseudomonadati</taxon>
        <taxon>Caldisericota/Cryosericota group</taxon>
        <taxon>Caldisericota</taxon>
        <taxon>Caldisericia</taxon>
        <taxon>Caldisericales</taxon>
        <taxon>Caldisericaceae</taxon>
        <taxon>Caldisericum</taxon>
    </lineage>
</organism>
<evidence type="ECO:0000259" key="5">
    <source>
        <dbReference type="PROSITE" id="PS50151"/>
    </source>
</evidence>
<comment type="similarity">
    <text evidence="1">Belongs to the UvrB family.</text>
</comment>
<protein>
    <recommendedName>
        <fullName evidence="4">UvrABC system protein B</fullName>
    </recommendedName>
</protein>
<feature type="domain" description="Helicase C-terminal" evidence="6">
    <location>
        <begin position="1"/>
        <end position="88"/>
    </location>
</feature>
<dbReference type="AlphaFoldDB" id="A0A2J6X4H4"/>
<evidence type="ECO:0000313" key="7">
    <source>
        <dbReference type="EMBL" id="PMP81301.1"/>
    </source>
</evidence>
<dbReference type="InterPro" id="IPR024759">
    <property type="entry name" value="UvrB_YAD/RRR_dom"/>
</dbReference>
<dbReference type="PANTHER" id="PTHR24029">
    <property type="entry name" value="UVRABC SYSTEM PROTEIN B"/>
    <property type="match status" value="1"/>
</dbReference>
<dbReference type="Proteomes" id="UP000236910">
    <property type="component" value="Unassembled WGS sequence"/>
</dbReference>
<dbReference type="InterPro" id="IPR004807">
    <property type="entry name" value="UvrB"/>
</dbReference>
<dbReference type="PROSITE" id="PS51194">
    <property type="entry name" value="HELICASE_CTER"/>
    <property type="match status" value="1"/>
</dbReference>
<dbReference type="GO" id="GO:0009432">
    <property type="term" value="P:SOS response"/>
    <property type="evidence" value="ECO:0007669"/>
    <property type="project" value="UniProtKB-KW"/>
</dbReference>